<dbReference type="AlphaFoldDB" id="A0A8S9SMQ4"/>
<evidence type="ECO:0000313" key="2">
    <source>
        <dbReference type="EMBL" id="KAF3601310.1"/>
    </source>
</evidence>
<name>A0A8S9SMQ4_BRACR</name>
<feature type="compositionally biased region" description="Basic and acidic residues" evidence="1">
    <location>
        <begin position="200"/>
        <end position="210"/>
    </location>
</feature>
<dbReference type="Proteomes" id="UP000712600">
    <property type="component" value="Unassembled WGS sequence"/>
</dbReference>
<reference evidence="2" key="1">
    <citation type="submission" date="2019-12" db="EMBL/GenBank/DDBJ databases">
        <title>Genome sequencing and annotation of Brassica cretica.</title>
        <authorList>
            <person name="Studholme D.J."/>
            <person name="Sarris P."/>
        </authorList>
    </citation>
    <scope>NUCLEOTIDE SEQUENCE</scope>
    <source>
        <strain evidence="2">PFS-109/04</strain>
        <tissue evidence="2">Leaf</tissue>
    </source>
</reference>
<comment type="caution">
    <text evidence="2">The sequence shown here is derived from an EMBL/GenBank/DDBJ whole genome shotgun (WGS) entry which is preliminary data.</text>
</comment>
<evidence type="ECO:0000256" key="1">
    <source>
        <dbReference type="SAM" id="MobiDB-lite"/>
    </source>
</evidence>
<proteinExistence type="predicted"/>
<accession>A0A8S9SMQ4</accession>
<protein>
    <submittedName>
        <fullName evidence="2">Uncharacterized protein</fullName>
    </submittedName>
</protein>
<dbReference type="EMBL" id="QGKX02000004">
    <property type="protein sequence ID" value="KAF3601310.1"/>
    <property type="molecule type" value="Genomic_DNA"/>
</dbReference>
<evidence type="ECO:0000313" key="3">
    <source>
        <dbReference type="Proteomes" id="UP000712600"/>
    </source>
</evidence>
<feature type="region of interest" description="Disordered" evidence="1">
    <location>
        <begin position="162"/>
        <end position="233"/>
    </location>
</feature>
<gene>
    <name evidence="2" type="ORF">F2Q69_00034932</name>
</gene>
<organism evidence="2 3">
    <name type="scientific">Brassica cretica</name>
    <name type="common">Mustard</name>
    <dbReference type="NCBI Taxonomy" id="69181"/>
    <lineage>
        <taxon>Eukaryota</taxon>
        <taxon>Viridiplantae</taxon>
        <taxon>Streptophyta</taxon>
        <taxon>Embryophyta</taxon>
        <taxon>Tracheophyta</taxon>
        <taxon>Spermatophyta</taxon>
        <taxon>Magnoliopsida</taxon>
        <taxon>eudicotyledons</taxon>
        <taxon>Gunneridae</taxon>
        <taxon>Pentapetalae</taxon>
        <taxon>rosids</taxon>
        <taxon>malvids</taxon>
        <taxon>Brassicales</taxon>
        <taxon>Brassicaceae</taxon>
        <taxon>Brassiceae</taxon>
        <taxon>Brassica</taxon>
    </lineage>
</organism>
<sequence>MPKPQVIPLQSSVPIGPGPKPQAHNSTTYEKDERSSSRAQHLPARFTTLTNSKSWRTQKRSSWKYCRCTRQPLKGGYNALEYLSNSTWVVPRKEPCPSAGNTAAPSPTKEPEKMLTLQQRVLVLIPSTHLEQRGVKEAGERIIPLPFIEKEKLNLWVPGSSFQVTDPSFQEDTDTRKVGADELSVNPRATRINNSNQHARGKEDSRRGDESSNDVQKTLRVAHPRGSREQTGR</sequence>
<feature type="region of interest" description="Disordered" evidence="1">
    <location>
        <begin position="1"/>
        <end position="60"/>
    </location>
</feature>